<evidence type="ECO:0000256" key="6">
    <source>
        <dbReference type="ARBA" id="ARBA00022605"/>
    </source>
</evidence>
<comment type="subcellular location">
    <subcellularLocation>
        <location evidence="2">Cytoplasm</location>
    </subcellularLocation>
</comment>
<keyword evidence="10" id="KW-0170">Cobalt</keyword>
<organism evidence="12 13">
    <name type="scientific">Frischella perrara</name>
    <dbReference type="NCBI Taxonomy" id="1267021"/>
    <lineage>
        <taxon>Bacteria</taxon>
        <taxon>Pseudomonadati</taxon>
        <taxon>Pseudomonadota</taxon>
        <taxon>Gammaproteobacteria</taxon>
        <taxon>Orbales</taxon>
        <taxon>Orbaceae</taxon>
        <taxon>Frischella</taxon>
    </lineage>
</organism>
<dbReference type="STRING" id="1267021.FPB0191_00974"/>
<evidence type="ECO:0000256" key="8">
    <source>
        <dbReference type="ARBA" id="ARBA00022801"/>
    </source>
</evidence>
<evidence type="ECO:0000256" key="3">
    <source>
        <dbReference type="ARBA" id="ARBA00005691"/>
    </source>
</evidence>
<evidence type="ECO:0000256" key="2">
    <source>
        <dbReference type="ARBA" id="ARBA00004496"/>
    </source>
</evidence>
<dbReference type="HOGENOM" id="CLU_021802_2_4_6"/>
<dbReference type="InterPro" id="IPR001261">
    <property type="entry name" value="ArgE/DapE_CS"/>
</dbReference>
<evidence type="ECO:0000313" key="13">
    <source>
        <dbReference type="Proteomes" id="UP000030901"/>
    </source>
</evidence>
<dbReference type="GO" id="GO:0008777">
    <property type="term" value="F:acetylornithine deacetylase activity"/>
    <property type="evidence" value="ECO:0007669"/>
    <property type="project" value="UniProtKB-EC"/>
</dbReference>
<dbReference type="GO" id="GO:0006526">
    <property type="term" value="P:L-arginine biosynthetic process"/>
    <property type="evidence" value="ECO:0007669"/>
    <property type="project" value="UniProtKB-KW"/>
</dbReference>
<dbReference type="Proteomes" id="UP000030901">
    <property type="component" value="Chromosome"/>
</dbReference>
<keyword evidence="4" id="KW-0963">Cytoplasm</keyword>
<evidence type="ECO:0000259" key="11">
    <source>
        <dbReference type="Pfam" id="PF07687"/>
    </source>
</evidence>
<keyword evidence="6" id="KW-0028">Amino-acid biosynthesis</keyword>
<dbReference type="Pfam" id="PF01546">
    <property type="entry name" value="Peptidase_M20"/>
    <property type="match status" value="1"/>
</dbReference>
<dbReference type="EMBL" id="CP009056">
    <property type="protein sequence ID" value="AJA44800.1"/>
    <property type="molecule type" value="Genomic_DNA"/>
</dbReference>
<gene>
    <name evidence="12" type="ORF">FPB0191_00974</name>
</gene>
<dbReference type="EC" id="3.5.1.16" evidence="12"/>
<keyword evidence="7" id="KW-0479">Metal-binding</keyword>
<reference evidence="12 13" key="1">
    <citation type="journal article" date="2014" name="Appl. Environ. Microbiol.">
        <title>Gut symbionts from distinct hosts exhibit genotoxic activity via divergent colibactin biosynthetic pathways.</title>
        <authorList>
            <person name="Engel P."/>
            <person name="Vizcaino M.I."/>
            <person name="Crawford J.M."/>
        </authorList>
    </citation>
    <scope>NUCLEOTIDE SEQUENCE [LARGE SCALE GENOMIC DNA]</scope>
    <source>
        <strain evidence="12 13">PEB0191</strain>
    </source>
</reference>
<dbReference type="InterPro" id="IPR036264">
    <property type="entry name" value="Bact_exopeptidase_dim_dom"/>
</dbReference>
<keyword evidence="5" id="KW-0055">Arginine biosynthesis</keyword>
<comment type="similarity">
    <text evidence="3">Belongs to the peptidase M20A family. ArgE subfamily.</text>
</comment>
<dbReference type="KEGG" id="fpp:FPB0191_00974"/>
<evidence type="ECO:0000256" key="10">
    <source>
        <dbReference type="ARBA" id="ARBA00023285"/>
    </source>
</evidence>
<dbReference type="NCBIfam" id="NF003474">
    <property type="entry name" value="PRK05111.1"/>
    <property type="match status" value="1"/>
</dbReference>
<dbReference type="PROSITE" id="PS00759">
    <property type="entry name" value="ARGE_DAPE_CPG2_2"/>
    <property type="match status" value="1"/>
</dbReference>
<keyword evidence="8 12" id="KW-0378">Hydrolase</keyword>
<dbReference type="PANTHER" id="PTHR43808">
    <property type="entry name" value="ACETYLORNITHINE DEACETYLASE"/>
    <property type="match status" value="1"/>
</dbReference>
<evidence type="ECO:0000256" key="1">
    <source>
        <dbReference type="ARBA" id="ARBA00001947"/>
    </source>
</evidence>
<dbReference type="Gene3D" id="3.30.70.360">
    <property type="match status" value="1"/>
</dbReference>
<evidence type="ECO:0000256" key="4">
    <source>
        <dbReference type="ARBA" id="ARBA00022490"/>
    </source>
</evidence>
<dbReference type="NCBIfam" id="TIGR01892">
    <property type="entry name" value="AcOrn-deacetyl"/>
    <property type="match status" value="1"/>
</dbReference>
<feature type="domain" description="Peptidase M20 dimerisation" evidence="11">
    <location>
        <begin position="194"/>
        <end position="296"/>
    </location>
</feature>
<dbReference type="AlphaFoldDB" id="A0A0A7RZR4"/>
<evidence type="ECO:0000256" key="7">
    <source>
        <dbReference type="ARBA" id="ARBA00022723"/>
    </source>
</evidence>
<dbReference type="Gene3D" id="3.40.630.10">
    <property type="entry name" value="Zn peptidases"/>
    <property type="match status" value="1"/>
</dbReference>
<name>A0A0A7RZR4_FRIPE</name>
<accession>A0A0A7RZR4</accession>
<dbReference type="CDD" id="cd03894">
    <property type="entry name" value="M20_ArgE"/>
    <property type="match status" value="1"/>
</dbReference>
<dbReference type="Pfam" id="PF07687">
    <property type="entry name" value="M20_dimer"/>
    <property type="match status" value="1"/>
</dbReference>
<sequence>MIFPLLINNKNATMKLPSFIQIYNELITIPTISSVTDGKLDCTNKVVIEKLANWFNDLGFKTTITSVPNTRDKYNLLATYSNNDNLTQGGLLLSGHTDTVPFDEGLWTKDPFKVTELDNKWYGLGTADMKGFFAFILESLRGIDLKSLTKPLHILATADEEITMAGAAYFAQHAQLQPDCTIIGEPTSLIPIRAHKGFVSNIIRITGKSGHSSDPEKGINAIEVMHLVIGKLLELKQKLKDEYHNTSFAVPYPTMNLGIIRGGDAANRICGCCELIMDIRALPEMDIQSLYDLLCQTLKPIMDRYPGRLKVDYEVDPIAGYECQHDNPALMEVEKLVNQKAQTVNYSTEAPFLNQIAPTIVLGPGSIEQAHQPDEFVSTEFLKPTIETLQKIITRFCK</sequence>
<dbReference type="SUPFAM" id="SSF55031">
    <property type="entry name" value="Bacterial exopeptidase dimerisation domain"/>
    <property type="match status" value="1"/>
</dbReference>
<dbReference type="InterPro" id="IPR011650">
    <property type="entry name" value="Peptidase_M20_dimer"/>
</dbReference>
<dbReference type="GO" id="GO:0046872">
    <property type="term" value="F:metal ion binding"/>
    <property type="evidence" value="ECO:0007669"/>
    <property type="project" value="UniProtKB-KW"/>
</dbReference>
<evidence type="ECO:0000313" key="12">
    <source>
        <dbReference type="EMBL" id="AJA44800.1"/>
    </source>
</evidence>
<protein>
    <submittedName>
        <fullName evidence="12">Acetylornithine deacetylase</fullName>
        <ecNumber evidence="12">3.5.1.16</ecNumber>
    </submittedName>
</protein>
<proteinExistence type="inferred from homology"/>
<dbReference type="PANTHER" id="PTHR43808:SF1">
    <property type="entry name" value="ACETYLORNITHINE DEACETYLASE"/>
    <property type="match status" value="1"/>
</dbReference>
<dbReference type="PROSITE" id="PS00758">
    <property type="entry name" value="ARGE_DAPE_CPG2_1"/>
    <property type="match status" value="1"/>
</dbReference>
<evidence type="ECO:0000256" key="5">
    <source>
        <dbReference type="ARBA" id="ARBA00022571"/>
    </source>
</evidence>
<dbReference type="FunFam" id="3.30.70.360:FF:000003">
    <property type="entry name" value="Acetylornithine deacetylase"/>
    <property type="match status" value="1"/>
</dbReference>
<dbReference type="SUPFAM" id="SSF53187">
    <property type="entry name" value="Zn-dependent exopeptidases"/>
    <property type="match status" value="1"/>
</dbReference>
<keyword evidence="9" id="KW-0862">Zinc</keyword>
<evidence type="ECO:0000256" key="9">
    <source>
        <dbReference type="ARBA" id="ARBA00022833"/>
    </source>
</evidence>
<dbReference type="GO" id="GO:0005737">
    <property type="term" value="C:cytoplasm"/>
    <property type="evidence" value="ECO:0007669"/>
    <property type="project" value="UniProtKB-SubCell"/>
</dbReference>
<dbReference type="InterPro" id="IPR010169">
    <property type="entry name" value="AcOrn-deacetyl"/>
</dbReference>
<dbReference type="HAMAP" id="MF_01108">
    <property type="entry name" value="ArgE"/>
    <property type="match status" value="1"/>
</dbReference>
<comment type="cofactor">
    <cofactor evidence="1">
        <name>Zn(2+)</name>
        <dbReference type="ChEBI" id="CHEBI:29105"/>
    </cofactor>
</comment>
<dbReference type="InterPro" id="IPR002933">
    <property type="entry name" value="Peptidase_M20"/>
</dbReference>
<dbReference type="InterPro" id="IPR050072">
    <property type="entry name" value="Peptidase_M20A"/>
</dbReference>
<keyword evidence="13" id="KW-1185">Reference proteome</keyword>